<protein>
    <submittedName>
        <fullName evidence="2">Uncharacterized protein</fullName>
    </submittedName>
</protein>
<evidence type="ECO:0000256" key="1">
    <source>
        <dbReference type="SAM" id="Phobius"/>
    </source>
</evidence>
<keyword evidence="1" id="KW-0472">Membrane</keyword>
<name>W2KY71_PHYNI</name>
<reference evidence="2" key="1">
    <citation type="submission" date="2013-11" db="EMBL/GenBank/DDBJ databases">
        <title>The Genome Sequence of Phytophthora parasitica CHvinca01.</title>
        <authorList>
            <consortium name="The Broad Institute Genomics Platform"/>
            <person name="Russ C."/>
            <person name="Tyler B."/>
            <person name="Panabieres F."/>
            <person name="Shan W."/>
            <person name="Tripathy S."/>
            <person name="Grunwald N."/>
            <person name="Machado M."/>
            <person name="Johnson C.S."/>
            <person name="Arredondo F."/>
            <person name="Hong C."/>
            <person name="Coffey M."/>
            <person name="Young S.K."/>
            <person name="Zeng Q."/>
            <person name="Gargeya S."/>
            <person name="Fitzgerald M."/>
            <person name="Abouelleil A."/>
            <person name="Alvarado L."/>
            <person name="Chapman S.B."/>
            <person name="Gainer-Dewar J."/>
            <person name="Goldberg J."/>
            <person name="Griggs A."/>
            <person name="Gujja S."/>
            <person name="Hansen M."/>
            <person name="Howarth C."/>
            <person name="Imamovic A."/>
            <person name="Ireland A."/>
            <person name="Larimer J."/>
            <person name="McCowan C."/>
            <person name="Murphy C."/>
            <person name="Pearson M."/>
            <person name="Poon T.W."/>
            <person name="Priest M."/>
            <person name="Roberts A."/>
            <person name="Saif S."/>
            <person name="Shea T."/>
            <person name="Sykes S."/>
            <person name="Wortman J."/>
            <person name="Nusbaum C."/>
            <person name="Birren B."/>
        </authorList>
    </citation>
    <scope>NUCLEOTIDE SEQUENCE [LARGE SCALE GENOMIC DNA]</scope>
    <source>
        <strain evidence="2">CHvinca01</strain>
    </source>
</reference>
<organism evidence="2">
    <name type="scientific">Phytophthora nicotianae</name>
    <name type="common">Potato buckeye rot agent</name>
    <name type="synonym">Phytophthora parasitica</name>
    <dbReference type="NCBI Taxonomy" id="4792"/>
    <lineage>
        <taxon>Eukaryota</taxon>
        <taxon>Sar</taxon>
        <taxon>Stramenopiles</taxon>
        <taxon>Oomycota</taxon>
        <taxon>Peronosporomycetes</taxon>
        <taxon>Peronosporales</taxon>
        <taxon>Peronosporaceae</taxon>
        <taxon>Phytophthora</taxon>
    </lineage>
</organism>
<keyword evidence="1" id="KW-0812">Transmembrane</keyword>
<gene>
    <name evidence="2" type="ORF">L917_11086</name>
</gene>
<keyword evidence="1" id="KW-1133">Transmembrane helix</keyword>
<feature type="transmembrane region" description="Helical" evidence="1">
    <location>
        <begin position="36"/>
        <end position="61"/>
    </location>
</feature>
<sequence length="124" mass="13547">MPTAPACPCRWYAILTSSSIGPPERFGRRLAVVVEVILLALGTVGPGMLVEILLGIVVMLFTLGTAGPGKVVATLRAIVAEQKRTVESSTLGLQCRGFEHKQFKYLRTLRWRLGQQEVLVVLVM</sequence>
<evidence type="ECO:0000313" key="2">
    <source>
        <dbReference type="EMBL" id="ETL90101.1"/>
    </source>
</evidence>
<dbReference type="AlphaFoldDB" id="W2KY71"/>
<dbReference type="Proteomes" id="UP000054423">
    <property type="component" value="Unassembled WGS sequence"/>
</dbReference>
<accession>W2KY71</accession>
<proteinExistence type="predicted"/>
<dbReference type="EMBL" id="KI680382">
    <property type="protein sequence ID" value="ETL90101.1"/>
    <property type="molecule type" value="Genomic_DNA"/>
</dbReference>